<feature type="domain" description="MADS-box" evidence="6">
    <location>
        <begin position="9"/>
        <end position="69"/>
    </location>
</feature>
<evidence type="ECO:0000313" key="7">
    <source>
        <dbReference type="EMBL" id="KJB68900.1"/>
    </source>
</evidence>
<dbReference type="Pfam" id="PF00319">
    <property type="entry name" value="SRF-TF"/>
    <property type="match status" value="1"/>
</dbReference>
<keyword evidence="3" id="KW-0238">DNA-binding</keyword>
<dbReference type="GO" id="GO:0000978">
    <property type="term" value="F:RNA polymerase II cis-regulatory region sequence-specific DNA binding"/>
    <property type="evidence" value="ECO:0007669"/>
    <property type="project" value="TreeGrafter"/>
</dbReference>
<dbReference type="SMART" id="SM00432">
    <property type="entry name" value="MADS"/>
    <property type="match status" value="1"/>
</dbReference>
<dbReference type="PROSITE" id="PS50066">
    <property type="entry name" value="MADS_BOX_2"/>
    <property type="match status" value="1"/>
</dbReference>
<evidence type="ECO:0000256" key="3">
    <source>
        <dbReference type="ARBA" id="ARBA00023125"/>
    </source>
</evidence>
<keyword evidence="4" id="KW-0804">Transcription</keyword>
<keyword evidence="5" id="KW-0539">Nucleus</keyword>
<gene>
    <name evidence="7" type="ORF">B456_011G158800</name>
</gene>
<accession>A0A0D2VFZ6</accession>
<dbReference type="InterPro" id="IPR036879">
    <property type="entry name" value="TF_MADSbox_sf"/>
</dbReference>
<dbReference type="SUPFAM" id="SSF55455">
    <property type="entry name" value="SRF-like"/>
    <property type="match status" value="1"/>
</dbReference>
<dbReference type="PRINTS" id="PR00404">
    <property type="entry name" value="MADSDOMAIN"/>
</dbReference>
<dbReference type="OMA" id="HNETTHA"/>
<evidence type="ECO:0000256" key="1">
    <source>
        <dbReference type="ARBA" id="ARBA00004123"/>
    </source>
</evidence>
<dbReference type="EMBL" id="CM001750">
    <property type="protein sequence ID" value="KJB68900.1"/>
    <property type="molecule type" value="Genomic_DNA"/>
</dbReference>
<reference evidence="7 8" key="1">
    <citation type="journal article" date="2012" name="Nature">
        <title>Repeated polyploidization of Gossypium genomes and the evolution of spinnable cotton fibres.</title>
        <authorList>
            <person name="Paterson A.H."/>
            <person name="Wendel J.F."/>
            <person name="Gundlach H."/>
            <person name="Guo H."/>
            <person name="Jenkins J."/>
            <person name="Jin D."/>
            <person name="Llewellyn D."/>
            <person name="Showmaker K.C."/>
            <person name="Shu S."/>
            <person name="Udall J."/>
            <person name="Yoo M.J."/>
            <person name="Byers R."/>
            <person name="Chen W."/>
            <person name="Doron-Faigenboim A."/>
            <person name="Duke M.V."/>
            <person name="Gong L."/>
            <person name="Grimwood J."/>
            <person name="Grover C."/>
            <person name="Grupp K."/>
            <person name="Hu G."/>
            <person name="Lee T.H."/>
            <person name="Li J."/>
            <person name="Lin L."/>
            <person name="Liu T."/>
            <person name="Marler B.S."/>
            <person name="Page J.T."/>
            <person name="Roberts A.W."/>
            <person name="Romanel E."/>
            <person name="Sanders W.S."/>
            <person name="Szadkowski E."/>
            <person name="Tan X."/>
            <person name="Tang H."/>
            <person name="Xu C."/>
            <person name="Wang J."/>
            <person name="Wang Z."/>
            <person name="Zhang D."/>
            <person name="Zhang L."/>
            <person name="Ashrafi H."/>
            <person name="Bedon F."/>
            <person name="Bowers J.E."/>
            <person name="Brubaker C.L."/>
            <person name="Chee P.W."/>
            <person name="Das S."/>
            <person name="Gingle A.R."/>
            <person name="Haigler C.H."/>
            <person name="Harker D."/>
            <person name="Hoffmann L.V."/>
            <person name="Hovav R."/>
            <person name="Jones D.C."/>
            <person name="Lemke C."/>
            <person name="Mansoor S."/>
            <person name="ur Rahman M."/>
            <person name="Rainville L.N."/>
            <person name="Rambani A."/>
            <person name="Reddy U.K."/>
            <person name="Rong J.K."/>
            <person name="Saranga Y."/>
            <person name="Scheffler B.E."/>
            <person name="Scheffler J.A."/>
            <person name="Stelly D.M."/>
            <person name="Triplett B.A."/>
            <person name="Van Deynze A."/>
            <person name="Vaslin M.F."/>
            <person name="Waghmare V.N."/>
            <person name="Walford S.A."/>
            <person name="Wright R.J."/>
            <person name="Zaki E.A."/>
            <person name="Zhang T."/>
            <person name="Dennis E.S."/>
            <person name="Mayer K.F."/>
            <person name="Peterson D.G."/>
            <person name="Rokhsar D.S."/>
            <person name="Wang X."/>
            <person name="Schmutz J."/>
        </authorList>
    </citation>
    <scope>NUCLEOTIDE SEQUENCE [LARGE SCALE GENOMIC DNA]</scope>
</reference>
<dbReference type="PANTHER" id="PTHR11945:SF725">
    <property type="entry name" value="AGAMOUS-LIKE 58-RELATED"/>
    <property type="match status" value="1"/>
</dbReference>
<protein>
    <recommendedName>
        <fullName evidence="6">MADS-box domain-containing protein</fullName>
    </recommendedName>
</protein>
<evidence type="ECO:0000256" key="4">
    <source>
        <dbReference type="ARBA" id="ARBA00023163"/>
    </source>
</evidence>
<evidence type="ECO:0000259" key="6">
    <source>
        <dbReference type="PROSITE" id="PS50066"/>
    </source>
</evidence>
<dbReference type="Gene3D" id="3.40.1810.10">
    <property type="entry name" value="Transcription factor, MADS-box"/>
    <property type="match status" value="1"/>
</dbReference>
<proteinExistence type="predicted"/>
<evidence type="ECO:0000256" key="5">
    <source>
        <dbReference type="ARBA" id="ARBA00023242"/>
    </source>
</evidence>
<dbReference type="STRING" id="29730.A0A0D2VFZ6"/>
<dbReference type="GO" id="GO:0000981">
    <property type="term" value="F:DNA-binding transcription factor activity, RNA polymerase II-specific"/>
    <property type="evidence" value="ECO:0007669"/>
    <property type="project" value="TreeGrafter"/>
</dbReference>
<evidence type="ECO:0000313" key="8">
    <source>
        <dbReference type="Proteomes" id="UP000032304"/>
    </source>
</evidence>
<dbReference type="AlphaFoldDB" id="A0A0D2VFZ6"/>
<comment type="subcellular location">
    <subcellularLocation>
        <location evidence="1">Nucleus</location>
    </subcellularLocation>
</comment>
<evidence type="ECO:0000256" key="2">
    <source>
        <dbReference type="ARBA" id="ARBA00023015"/>
    </source>
</evidence>
<dbReference type="InterPro" id="IPR002100">
    <property type="entry name" value="TF_MADSbox"/>
</dbReference>
<dbReference type="PANTHER" id="PTHR11945">
    <property type="entry name" value="MADS BOX PROTEIN"/>
    <property type="match status" value="1"/>
</dbReference>
<dbReference type="eggNOG" id="KOG0014">
    <property type="taxonomic scope" value="Eukaryota"/>
</dbReference>
<keyword evidence="2" id="KW-0805">Transcription regulation</keyword>
<keyword evidence="8" id="KW-1185">Reference proteome</keyword>
<organism evidence="7 8">
    <name type="scientific">Gossypium raimondii</name>
    <name type="common">Peruvian cotton</name>
    <name type="synonym">Gossypium klotzschianum subsp. raimondii</name>
    <dbReference type="NCBI Taxonomy" id="29730"/>
    <lineage>
        <taxon>Eukaryota</taxon>
        <taxon>Viridiplantae</taxon>
        <taxon>Streptophyta</taxon>
        <taxon>Embryophyta</taxon>
        <taxon>Tracheophyta</taxon>
        <taxon>Spermatophyta</taxon>
        <taxon>Magnoliopsida</taxon>
        <taxon>eudicotyledons</taxon>
        <taxon>Gunneridae</taxon>
        <taxon>Pentapetalae</taxon>
        <taxon>rosids</taxon>
        <taxon>malvids</taxon>
        <taxon>Malvales</taxon>
        <taxon>Malvaceae</taxon>
        <taxon>Malvoideae</taxon>
        <taxon>Gossypium</taxon>
    </lineage>
</organism>
<sequence length="112" mass="13037">MASSGKKNWGRRKIEIKIIENEDDRLISFSKRCTIIYKKTSKLSTLFGGEILFIIFSPTSKPYSFCHPSIESVVKRFWNPNQPHNETTHAPIEAYPKARINLLVRDFNELHD</sequence>
<dbReference type="Gramene" id="KJB68900">
    <property type="protein sequence ID" value="KJB68900"/>
    <property type="gene ID" value="B456_011G158800"/>
</dbReference>
<name>A0A0D2VFZ6_GOSRA</name>
<dbReference type="GO" id="GO:0005634">
    <property type="term" value="C:nucleus"/>
    <property type="evidence" value="ECO:0007669"/>
    <property type="project" value="UniProtKB-SubCell"/>
</dbReference>
<dbReference type="Proteomes" id="UP000032304">
    <property type="component" value="Chromosome 11"/>
</dbReference>
<dbReference type="GO" id="GO:0046983">
    <property type="term" value="F:protein dimerization activity"/>
    <property type="evidence" value="ECO:0007669"/>
    <property type="project" value="InterPro"/>
</dbReference>